<feature type="signal peptide" evidence="7">
    <location>
        <begin position="1"/>
        <end position="26"/>
    </location>
</feature>
<feature type="domain" description="Gram-positive cocci surface proteins LPxTG" evidence="8">
    <location>
        <begin position="199"/>
        <end position="235"/>
    </location>
</feature>
<keyword evidence="4" id="KW-0572">Peptidoglycan-anchor</keyword>
<evidence type="ECO:0000256" key="3">
    <source>
        <dbReference type="ARBA" id="ARBA00022729"/>
    </source>
</evidence>
<feature type="compositionally biased region" description="Low complexity" evidence="5">
    <location>
        <begin position="170"/>
        <end position="205"/>
    </location>
</feature>
<name>A0ABV1UWQ2_9ACTN</name>
<dbReference type="InterPro" id="IPR019931">
    <property type="entry name" value="LPXTG_anchor"/>
</dbReference>
<feature type="region of interest" description="Disordered" evidence="5">
    <location>
        <begin position="136"/>
        <end position="205"/>
    </location>
</feature>
<dbReference type="EMBL" id="JBEPBX010000014">
    <property type="protein sequence ID" value="MER6615189.1"/>
    <property type="molecule type" value="Genomic_DNA"/>
</dbReference>
<sequence>MRMLNCTGALLAAAALSLTAAPSAFATPPGDNGNVKIHDIATGEYDHRNNPKVCTFYLDSFQFDGAQKVDWEIQAWAVNDLAKATVVKSGSLTLDGSGHERTEEMTLADGQYKLFWTFDGQKSSAAKHKVFKVDCADEETPGEDKPGDKPGEDKPGEKPGEKPGDKPGDDAPAAPDESPAASESAAAPAPSADGASGDLAETGAGAPVGALGAAAAALVAVGGYLLARRRTARRH</sequence>
<keyword evidence="2" id="KW-0964">Secreted</keyword>
<dbReference type="PROSITE" id="PS50847">
    <property type="entry name" value="GRAM_POS_ANCHORING"/>
    <property type="match status" value="1"/>
</dbReference>
<dbReference type="Proteomes" id="UP001445472">
    <property type="component" value="Unassembled WGS sequence"/>
</dbReference>
<evidence type="ECO:0000256" key="2">
    <source>
        <dbReference type="ARBA" id="ARBA00022525"/>
    </source>
</evidence>
<feature type="transmembrane region" description="Helical" evidence="6">
    <location>
        <begin position="208"/>
        <end position="227"/>
    </location>
</feature>
<evidence type="ECO:0000259" key="8">
    <source>
        <dbReference type="PROSITE" id="PS50847"/>
    </source>
</evidence>
<organism evidence="9 10">
    <name type="scientific">Streptomyces xantholiticus</name>
    <dbReference type="NCBI Taxonomy" id="68285"/>
    <lineage>
        <taxon>Bacteria</taxon>
        <taxon>Bacillati</taxon>
        <taxon>Actinomycetota</taxon>
        <taxon>Actinomycetes</taxon>
        <taxon>Kitasatosporales</taxon>
        <taxon>Streptomycetaceae</taxon>
        <taxon>Streptomyces</taxon>
    </lineage>
</organism>
<evidence type="ECO:0000256" key="5">
    <source>
        <dbReference type="SAM" id="MobiDB-lite"/>
    </source>
</evidence>
<dbReference type="RefSeq" id="WP_100107557.1">
    <property type="nucleotide sequence ID" value="NZ_JBEPBX010000014.1"/>
</dbReference>
<gene>
    <name evidence="9" type="ORF">ABT276_17825</name>
</gene>
<comment type="caution">
    <text evidence="9">The sequence shown here is derived from an EMBL/GenBank/DDBJ whole genome shotgun (WGS) entry which is preliminary data.</text>
</comment>
<evidence type="ECO:0000256" key="4">
    <source>
        <dbReference type="ARBA" id="ARBA00023088"/>
    </source>
</evidence>
<keyword evidence="1" id="KW-0134">Cell wall</keyword>
<evidence type="ECO:0000313" key="10">
    <source>
        <dbReference type="Proteomes" id="UP001445472"/>
    </source>
</evidence>
<keyword evidence="3 7" id="KW-0732">Signal</keyword>
<proteinExistence type="predicted"/>
<keyword evidence="10" id="KW-1185">Reference proteome</keyword>
<evidence type="ECO:0000256" key="6">
    <source>
        <dbReference type="SAM" id="Phobius"/>
    </source>
</evidence>
<keyword evidence="6" id="KW-0472">Membrane</keyword>
<protein>
    <recommendedName>
        <fullName evidence="8">Gram-positive cocci surface proteins LPxTG domain-containing protein</fullName>
    </recommendedName>
</protein>
<keyword evidence="6" id="KW-0812">Transmembrane</keyword>
<evidence type="ECO:0000313" key="9">
    <source>
        <dbReference type="EMBL" id="MER6615189.1"/>
    </source>
</evidence>
<evidence type="ECO:0000256" key="1">
    <source>
        <dbReference type="ARBA" id="ARBA00022512"/>
    </source>
</evidence>
<reference evidence="9 10" key="1">
    <citation type="submission" date="2024-06" db="EMBL/GenBank/DDBJ databases">
        <title>The Natural Products Discovery Center: Release of the First 8490 Sequenced Strains for Exploring Actinobacteria Biosynthetic Diversity.</title>
        <authorList>
            <person name="Kalkreuter E."/>
            <person name="Kautsar S.A."/>
            <person name="Yang D."/>
            <person name="Bader C.D."/>
            <person name="Teijaro C.N."/>
            <person name="Fluegel L."/>
            <person name="Davis C.M."/>
            <person name="Simpson J.R."/>
            <person name="Lauterbach L."/>
            <person name="Steele A.D."/>
            <person name="Gui C."/>
            <person name="Meng S."/>
            <person name="Li G."/>
            <person name="Viehrig K."/>
            <person name="Ye F."/>
            <person name="Su P."/>
            <person name="Kiefer A.F."/>
            <person name="Nichols A."/>
            <person name="Cepeda A.J."/>
            <person name="Yan W."/>
            <person name="Fan B."/>
            <person name="Jiang Y."/>
            <person name="Adhikari A."/>
            <person name="Zheng C.-J."/>
            <person name="Schuster L."/>
            <person name="Cowan T.M."/>
            <person name="Smanski M.J."/>
            <person name="Chevrette M.G."/>
            <person name="De Carvalho L.P.S."/>
            <person name="Shen B."/>
        </authorList>
    </citation>
    <scope>NUCLEOTIDE SEQUENCE [LARGE SCALE GENOMIC DNA]</scope>
    <source>
        <strain evidence="9 10">NPDC000837</strain>
    </source>
</reference>
<evidence type="ECO:0000256" key="7">
    <source>
        <dbReference type="SAM" id="SignalP"/>
    </source>
</evidence>
<feature type="compositionally biased region" description="Basic and acidic residues" evidence="5">
    <location>
        <begin position="142"/>
        <end position="169"/>
    </location>
</feature>
<keyword evidence="6" id="KW-1133">Transmembrane helix</keyword>
<accession>A0ABV1UWQ2</accession>
<feature type="chain" id="PRO_5045610794" description="Gram-positive cocci surface proteins LPxTG domain-containing protein" evidence="7">
    <location>
        <begin position="27"/>
        <end position="235"/>
    </location>
</feature>